<dbReference type="SUPFAM" id="SSF56112">
    <property type="entry name" value="Protein kinase-like (PK-like)"/>
    <property type="match status" value="1"/>
</dbReference>
<dbReference type="InterPro" id="IPR000719">
    <property type="entry name" value="Prot_kinase_dom"/>
</dbReference>
<sequence length="351" mass="40284">MNQYFMTLLLGNGMKVYTYKELKKASNNFNLANKINQGGVGSVYKGVLKDGRLAAIKVLSLEFRLNADKFLREISVISEIQHENLVELYGCCVEGGHRILVYGYLENSSLEHTLLGKCIIIFFLIKFFWENLRTMYILFHQNILHELNAETFDFQPHIAGEGVSNIKFNWQARCRICIGVARGLEFLHDQEQPNNVHRDIRASNIVLDEDLKPKISDFGLANLIRQDVTRLISLCPMAPEDVFMGPLTRKSDVYRFGILLVEIVSGRSDRRILEQTWKLYNRRELVELVDTSLDWGWCLEEACKYLKISLLCTQSSPRLRPTMSSVLKMLIGEMDVDESKITRPGLVSDIP</sequence>
<dbReference type="Gene3D" id="3.30.200.20">
    <property type="entry name" value="Phosphorylase Kinase, domain 1"/>
    <property type="match status" value="1"/>
</dbReference>
<protein>
    <recommendedName>
        <fullName evidence="1">non-specific serine/threonine protein kinase</fullName>
        <ecNumber evidence="1">2.7.11.1</ecNumber>
    </recommendedName>
</protein>
<name>A0A396GK85_MEDTR</name>
<dbReference type="EC" id="2.7.11.1" evidence="1"/>
<dbReference type="InterPro" id="IPR001245">
    <property type="entry name" value="Ser-Thr/Tyr_kinase_cat_dom"/>
</dbReference>
<dbReference type="PANTHER" id="PTHR47973">
    <property type="entry name" value="CYSTEINE-RICH RECEPTOR-LIKE PROTEIN KINASE 3"/>
    <property type="match status" value="1"/>
</dbReference>
<evidence type="ECO:0000256" key="2">
    <source>
        <dbReference type="ARBA" id="ARBA00022527"/>
    </source>
</evidence>
<evidence type="ECO:0000256" key="4">
    <source>
        <dbReference type="ARBA" id="ARBA00022741"/>
    </source>
</evidence>
<dbReference type="Gene3D" id="1.10.510.10">
    <property type="entry name" value="Transferase(Phosphotransferase) domain 1"/>
    <property type="match status" value="1"/>
</dbReference>
<evidence type="ECO:0000256" key="7">
    <source>
        <dbReference type="ARBA" id="ARBA00047899"/>
    </source>
</evidence>
<dbReference type="InterPro" id="IPR011009">
    <property type="entry name" value="Kinase-like_dom_sf"/>
</dbReference>
<keyword evidence="5" id="KW-0418">Kinase</keyword>
<keyword evidence="6" id="KW-0067">ATP-binding</keyword>
<dbReference type="Gramene" id="rna47022">
    <property type="protein sequence ID" value="RHN40808.1"/>
    <property type="gene ID" value="gene47022"/>
</dbReference>
<gene>
    <name evidence="10" type="ORF">MtrunA17_Chr8g0358901</name>
</gene>
<keyword evidence="4" id="KW-0547">Nucleotide-binding</keyword>
<organism evidence="10">
    <name type="scientific">Medicago truncatula</name>
    <name type="common">Barrel medic</name>
    <name type="synonym">Medicago tribuloides</name>
    <dbReference type="NCBI Taxonomy" id="3880"/>
    <lineage>
        <taxon>Eukaryota</taxon>
        <taxon>Viridiplantae</taxon>
        <taxon>Streptophyta</taxon>
        <taxon>Embryophyta</taxon>
        <taxon>Tracheophyta</taxon>
        <taxon>Spermatophyta</taxon>
        <taxon>Magnoliopsida</taxon>
        <taxon>eudicotyledons</taxon>
        <taxon>Gunneridae</taxon>
        <taxon>Pentapetalae</taxon>
        <taxon>rosids</taxon>
        <taxon>fabids</taxon>
        <taxon>Fabales</taxon>
        <taxon>Fabaceae</taxon>
        <taxon>Papilionoideae</taxon>
        <taxon>50 kb inversion clade</taxon>
        <taxon>NPAAA clade</taxon>
        <taxon>Hologalegina</taxon>
        <taxon>IRL clade</taxon>
        <taxon>Trifolieae</taxon>
        <taxon>Medicago</taxon>
    </lineage>
</organism>
<dbReference type="EMBL" id="PSQE01000008">
    <property type="protein sequence ID" value="RHN40808.1"/>
    <property type="molecule type" value="Genomic_DNA"/>
</dbReference>
<dbReference type="GO" id="GO:0004674">
    <property type="term" value="F:protein serine/threonine kinase activity"/>
    <property type="evidence" value="ECO:0007669"/>
    <property type="project" value="UniProtKB-KW"/>
</dbReference>
<evidence type="ECO:0000256" key="6">
    <source>
        <dbReference type="ARBA" id="ARBA00022840"/>
    </source>
</evidence>
<comment type="caution">
    <text evidence="10">The sequence shown here is derived from an EMBL/GenBank/DDBJ whole genome shotgun (WGS) entry which is preliminary data.</text>
</comment>
<dbReference type="FunFam" id="3.30.200.20:FF:000162">
    <property type="entry name" value="Adenine nucleotide alpha hydrolase-like domain kinase"/>
    <property type="match status" value="1"/>
</dbReference>
<proteinExistence type="predicted"/>
<evidence type="ECO:0000259" key="9">
    <source>
        <dbReference type="PROSITE" id="PS50011"/>
    </source>
</evidence>
<comment type="catalytic activity">
    <reaction evidence="8">
        <text>L-seryl-[protein] + ATP = O-phospho-L-seryl-[protein] + ADP + H(+)</text>
        <dbReference type="Rhea" id="RHEA:17989"/>
        <dbReference type="Rhea" id="RHEA-COMP:9863"/>
        <dbReference type="Rhea" id="RHEA-COMP:11604"/>
        <dbReference type="ChEBI" id="CHEBI:15378"/>
        <dbReference type="ChEBI" id="CHEBI:29999"/>
        <dbReference type="ChEBI" id="CHEBI:30616"/>
        <dbReference type="ChEBI" id="CHEBI:83421"/>
        <dbReference type="ChEBI" id="CHEBI:456216"/>
        <dbReference type="EC" id="2.7.11.1"/>
    </reaction>
</comment>
<evidence type="ECO:0000256" key="8">
    <source>
        <dbReference type="ARBA" id="ARBA00048679"/>
    </source>
</evidence>
<evidence type="ECO:0000256" key="1">
    <source>
        <dbReference type="ARBA" id="ARBA00012513"/>
    </source>
</evidence>
<evidence type="ECO:0000313" key="10">
    <source>
        <dbReference type="EMBL" id="RHN40808.1"/>
    </source>
</evidence>
<dbReference type="GO" id="GO:0004713">
    <property type="term" value="F:protein tyrosine kinase activity"/>
    <property type="evidence" value="ECO:0007669"/>
    <property type="project" value="InterPro"/>
</dbReference>
<comment type="catalytic activity">
    <reaction evidence="7">
        <text>L-threonyl-[protein] + ATP = O-phospho-L-threonyl-[protein] + ADP + H(+)</text>
        <dbReference type="Rhea" id="RHEA:46608"/>
        <dbReference type="Rhea" id="RHEA-COMP:11060"/>
        <dbReference type="Rhea" id="RHEA-COMP:11605"/>
        <dbReference type="ChEBI" id="CHEBI:15378"/>
        <dbReference type="ChEBI" id="CHEBI:30013"/>
        <dbReference type="ChEBI" id="CHEBI:30616"/>
        <dbReference type="ChEBI" id="CHEBI:61977"/>
        <dbReference type="ChEBI" id="CHEBI:456216"/>
        <dbReference type="EC" id="2.7.11.1"/>
    </reaction>
</comment>
<dbReference type="Proteomes" id="UP000265566">
    <property type="component" value="Chromosome 8"/>
</dbReference>
<reference evidence="10" key="1">
    <citation type="journal article" date="2018" name="Nat. Plants">
        <title>Whole-genome landscape of Medicago truncatula symbiotic genes.</title>
        <authorList>
            <person name="Pecrix Y."/>
            <person name="Gamas P."/>
            <person name="Carrere S."/>
        </authorList>
    </citation>
    <scope>NUCLEOTIDE SEQUENCE</scope>
    <source>
        <tissue evidence="10">Leaves</tissue>
    </source>
</reference>
<keyword evidence="2" id="KW-0723">Serine/threonine-protein kinase</keyword>
<dbReference type="Pfam" id="PF07714">
    <property type="entry name" value="PK_Tyr_Ser-Thr"/>
    <property type="match status" value="1"/>
</dbReference>
<evidence type="ECO:0000256" key="3">
    <source>
        <dbReference type="ARBA" id="ARBA00022679"/>
    </source>
</evidence>
<feature type="domain" description="Protein kinase" evidence="9">
    <location>
        <begin position="29"/>
        <end position="346"/>
    </location>
</feature>
<keyword evidence="3 10" id="KW-0808">Transferase</keyword>
<dbReference type="PROSITE" id="PS50011">
    <property type="entry name" value="PROTEIN_KINASE_DOM"/>
    <property type="match status" value="1"/>
</dbReference>
<dbReference type="AlphaFoldDB" id="A0A396GK85"/>
<dbReference type="GO" id="GO:0005524">
    <property type="term" value="F:ATP binding"/>
    <property type="evidence" value="ECO:0007669"/>
    <property type="project" value="UniProtKB-KW"/>
</dbReference>
<dbReference type="InterPro" id="IPR052059">
    <property type="entry name" value="CR_Ser/Thr_kinase"/>
</dbReference>
<evidence type="ECO:0000256" key="5">
    <source>
        <dbReference type="ARBA" id="ARBA00022777"/>
    </source>
</evidence>
<accession>A0A396GK85</accession>
<dbReference type="FunFam" id="1.10.510.10:FF:001023">
    <property type="entry name" value="Os07g0541700 protein"/>
    <property type="match status" value="1"/>
</dbReference>
<dbReference type="InterPro" id="IPR020635">
    <property type="entry name" value="Tyr_kinase_cat_dom"/>
</dbReference>
<dbReference type="SMART" id="SM00219">
    <property type="entry name" value="TyrKc"/>
    <property type="match status" value="1"/>
</dbReference>